<dbReference type="PROSITE" id="PS50089">
    <property type="entry name" value="ZF_RING_2"/>
    <property type="match status" value="3"/>
</dbReference>
<keyword evidence="5" id="KW-0175">Coiled coil</keyword>
<dbReference type="OrthoDB" id="309924at2759"/>
<feature type="domain" description="RING-type" evidence="6">
    <location>
        <begin position="349"/>
        <end position="392"/>
    </location>
</feature>
<dbReference type="SMART" id="SM00184">
    <property type="entry name" value="RING"/>
    <property type="match status" value="3"/>
</dbReference>
<evidence type="ECO:0000256" key="4">
    <source>
        <dbReference type="PROSITE-ProRule" id="PRU00175"/>
    </source>
</evidence>
<keyword evidence="3" id="KW-0862">Zinc</keyword>
<sequence length="635" mass="75865">MKNGQVGPISEQLKSKYKEFQHYSFMQCLGSNFELTLLISILDCLLFNNNEQLIQKLVNPNQPYSKSSQIIANKIYNYILKERNLSQFYEQIYIDDPQFIKTKEFLHEYCNIYQISIDYNSQNQLNKLSDHFLISFQFFGEIDMKISNKKQFIFIYKEKNQYYYIKQYFDNRNKQIQLKTCSKCKKLKQINFINQKSKNYICNKCNLQNNQQISQQNSSTNINRLRENQFQQQKNKQITNTDILIKKRKVENDIEQQQYQDNSNQKLLICMKCKDKSQTQIFTNKQCNHTFCLKCLNQLINDLDVNYSCLEVNCEQPIDSLSYFNFYEKFQNNDGQIQKQEFQTEYIKCDGCSKRELINLSFTNLCFHTFCRDCSIKFAKHTSTNLSCPYLQCYQKISYEQLIQFFKIEKILFQCSKCINKLDRENLYLNFNCSHFLCFNCSYELVMKNNQNNLDHSCPVNNCYNLLDSSQFNKFFEQNQKIALQEQEKKEQLQDQILKQNKESQSNKQLQEKVTNITQKENIQQDLQILNQNNNDEQKLEIFDNEEENNEYTSQGECTLCKINFSAYNLRQKLQCKSHQIGVCCSLDNVNCPQCYRPKNSIKSKLNLLKIKQDFDFYNFKNSSLMCDRVLEYDQ</sequence>
<keyword evidence="1" id="KW-0479">Metal-binding</keyword>
<dbReference type="Proteomes" id="UP000692954">
    <property type="component" value="Unassembled WGS sequence"/>
</dbReference>
<proteinExistence type="predicted"/>
<name>A0A8S1NCX5_9CILI</name>
<evidence type="ECO:0000256" key="2">
    <source>
        <dbReference type="ARBA" id="ARBA00022771"/>
    </source>
</evidence>
<evidence type="ECO:0000256" key="5">
    <source>
        <dbReference type="SAM" id="Coils"/>
    </source>
</evidence>
<keyword evidence="2 4" id="KW-0863">Zinc-finger</keyword>
<evidence type="ECO:0000313" key="7">
    <source>
        <dbReference type="EMBL" id="CAD8089109.1"/>
    </source>
</evidence>
<evidence type="ECO:0000313" key="8">
    <source>
        <dbReference type="Proteomes" id="UP000692954"/>
    </source>
</evidence>
<evidence type="ECO:0000259" key="6">
    <source>
        <dbReference type="PROSITE" id="PS50089"/>
    </source>
</evidence>
<dbReference type="AlphaFoldDB" id="A0A8S1NCX5"/>
<dbReference type="InterPro" id="IPR001841">
    <property type="entry name" value="Znf_RING"/>
</dbReference>
<feature type="domain" description="RING-type" evidence="6">
    <location>
        <begin position="270"/>
        <end position="309"/>
    </location>
</feature>
<comment type="caution">
    <text evidence="7">The sequence shown here is derived from an EMBL/GenBank/DDBJ whole genome shotgun (WGS) entry which is preliminary data.</text>
</comment>
<accession>A0A8S1NCX5</accession>
<reference evidence="7" key="1">
    <citation type="submission" date="2021-01" db="EMBL/GenBank/DDBJ databases">
        <authorList>
            <consortium name="Genoscope - CEA"/>
            <person name="William W."/>
        </authorList>
    </citation>
    <scope>NUCLEOTIDE SEQUENCE</scope>
</reference>
<protein>
    <recommendedName>
        <fullName evidence="6">RING-type domain-containing protein</fullName>
    </recommendedName>
</protein>
<evidence type="ECO:0000256" key="1">
    <source>
        <dbReference type="ARBA" id="ARBA00022723"/>
    </source>
</evidence>
<dbReference type="EMBL" id="CAJJDN010000053">
    <property type="protein sequence ID" value="CAD8089109.1"/>
    <property type="molecule type" value="Genomic_DNA"/>
</dbReference>
<organism evidence="7 8">
    <name type="scientific">Paramecium sonneborni</name>
    <dbReference type="NCBI Taxonomy" id="65129"/>
    <lineage>
        <taxon>Eukaryota</taxon>
        <taxon>Sar</taxon>
        <taxon>Alveolata</taxon>
        <taxon>Ciliophora</taxon>
        <taxon>Intramacronucleata</taxon>
        <taxon>Oligohymenophorea</taxon>
        <taxon>Peniculida</taxon>
        <taxon>Parameciidae</taxon>
        <taxon>Paramecium</taxon>
    </lineage>
</organism>
<evidence type="ECO:0000256" key="3">
    <source>
        <dbReference type="ARBA" id="ARBA00022833"/>
    </source>
</evidence>
<dbReference type="InterPro" id="IPR017907">
    <property type="entry name" value="Znf_RING_CS"/>
</dbReference>
<dbReference type="GO" id="GO:0008270">
    <property type="term" value="F:zinc ion binding"/>
    <property type="evidence" value="ECO:0007669"/>
    <property type="project" value="UniProtKB-KW"/>
</dbReference>
<feature type="coiled-coil region" evidence="5">
    <location>
        <begin position="476"/>
        <end position="540"/>
    </location>
</feature>
<keyword evidence="8" id="KW-1185">Reference proteome</keyword>
<dbReference type="PROSITE" id="PS00518">
    <property type="entry name" value="ZF_RING_1"/>
    <property type="match status" value="1"/>
</dbReference>
<gene>
    <name evidence="7" type="ORF">PSON_ATCC_30995.1.T0530280</name>
</gene>
<feature type="domain" description="RING-type" evidence="6">
    <location>
        <begin position="415"/>
        <end position="462"/>
    </location>
</feature>